<reference evidence="3" key="2">
    <citation type="submission" date="2020-10" db="UniProtKB">
        <authorList>
            <consortium name="WormBaseParasite"/>
        </authorList>
    </citation>
    <scope>IDENTIFICATION</scope>
</reference>
<proteinExistence type="predicted"/>
<feature type="compositionally biased region" description="Acidic residues" evidence="1">
    <location>
        <begin position="75"/>
        <end position="91"/>
    </location>
</feature>
<name>A0A7E4V3E7_PANRE</name>
<keyword evidence="2" id="KW-1185">Reference proteome</keyword>
<dbReference type="AlphaFoldDB" id="A0A7E4V3E7"/>
<reference evidence="2" key="1">
    <citation type="journal article" date="2013" name="Genetics">
        <title>The draft genome and transcriptome of Panagrellus redivivus are shaped by the harsh demands of a free-living lifestyle.</title>
        <authorList>
            <person name="Srinivasan J."/>
            <person name="Dillman A.R."/>
            <person name="Macchietto M.G."/>
            <person name="Heikkinen L."/>
            <person name="Lakso M."/>
            <person name="Fracchia K.M."/>
            <person name="Antoshechkin I."/>
            <person name="Mortazavi A."/>
            <person name="Wong G."/>
            <person name="Sternberg P.W."/>
        </authorList>
    </citation>
    <scope>NUCLEOTIDE SEQUENCE [LARGE SCALE GENOMIC DNA]</scope>
    <source>
        <strain evidence="2">MT8872</strain>
    </source>
</reference>
<evidence type="ECO:0000256" key="1">
    <source>
        <dbReference type="SAM" id="MobiDB-lite"/>
    </source>
</evidence>
<evidence type="ECO:0000313" key="3">
    <source>
        <dbReference type="WBParaSite" id="Pan_g16054.t1"/>
    </source>
</evidence>
<evidence type="ECO:0000313" key="2">
    <source>
        <dbReference type="Proteomes" id="UP000492821"/>
    </source>
</evidence>
<dbReference type="Proteomes" id="UP000492821">
    <property type="component" value="Unassembled WGS sequence"/>
</dbReference>
<dbReference type="WBParaSite" id="Pan_g16054.t1">
    <property type="protein sequence ID" value="Pan_g16054.t1"/>
    <property type="gene ID" value="Pan_g16054"/>
</dbReference>
<sequence>MMTGIAAILRYPLMELEDEDMDDNEKDYSNSLAARTSKLDIDEFIKNEFPALHTKLMERAIFYKNMGKGGYESEGNLEMEEEEEDDDETDTEQPPARPYMTLGDCIVGKR</sequence>
<accession>A0A7E4V3E7</accession>
<organism evidence="2 3">
    <name type="scientific">Panagrellus redivivus</name>
    <name type="common">Microworm</name>
    <dbReference type="NCBI Taxonomy" id="6233"/>
    <lineage>
        <taxon>Eukaryota</taxon>
        <taxon>Metazoa</taxon>
        <taxon>Ecdysozoa</taxon>
        <taxon>Nematoda</taxon>
        <taxon>Chromadorea</taxon>
        <taxon>Rhabditida</taxon>
        <taxon>Tylenchina</taxon>
        <taxon>Panagrolaimomorpha</taxon>
        <taxon>Panagrolaimoidea</taxon>
        <taxon>Panagrolaimidae</taxon>
        <taxon>Panagrellus</taxon>
    </lineage>
</organism>
<protein>
    <submittedName>
        <fullName evidence="3">Vps4_C domain-containing protein</fullName>
    </submittedName>
</protein>
<feature type="region of interest" description="Disordered" evidence="1">
    <location>
        <begin position="71"/>
        <end position="110"/>
    </location>
</feature>